<reference evidence="6 8" key="1">
    <citation type="submission" date="2020-03" db="EMBL/GenBank/DDBJ databases">
        <title>Leucobacter sp. nov., isolated from beetles.</title>
        <authorList>
            <person name="Hyun D.-W."/>
            <person name="Bae J.-W."/>
        </authorList>
    </citation>
    <scope>NUCLEOTIDE SEQUENCE [LARGE SCALE GENOMIC DNA]</scope>
    <source>
        <strain evidence="6 8">HDW9C</strain>
    </source>
</reference>
<dbReference type="InterPro" id="IPR010998">
    <property type="entry name" value="Integrase_recombinase_N"/>
</dbReference>
<evidence type="ECO:0000256" key="1">
    <source>
        <dbReference type="ARBA" id="ARBA00008857"/>
    </source>
</evidence>
<proteinExistence type="inferred from homology"/>
<dbReference type="AlphaFoldDB" id="A0A6G7XIW7"/>
<comment type="similarity">
    <text evidence="1">Belongs to the 'phage' integrase family.</text>
</comment>
<accession>A0A6G7XIW7</accession>
<dbReference type="KEGG" id="lvi:G7068_16190"/>
<dbReference type="PROSITE" id="PS51898">
    <property type="entry name" value="TYR_RECOMBINASE"/>
    <property type="match status" value="1"/>
</dbReference>
<evidence type="ECO:0000259" key="4">
    <source>
        <dbReference type="PROSITE" id="PS50206"/>
    </source>
</evidence>
<dbReference type="InterPro" id="IPR002104">
    <property type="entry name" value="Integrase_catalytic"/>
</dbReference>
<evidence type="ECO:0000313" key="6">
    <source>
        <dbReference type="EMBL" id="QIK64515.1"/>
    </source>
</evidence>
<evidence type="ECO:0000313" key="7">
    <source>
        <dbReference type="EMBL" id="QIK64587.1"/>
    </source>
</evidence>
<dbReference type="RefSeq" id="WP_166292847.1">
    <property type="nucleotide sequence ID" value="NZ_CP049863.1"/>
</dbReference>
<dbReference type="EMBL" id="CP049863">
    <property type="protein sequence ID" value="QIK64587.1"/>
    <property type="molecule type" value="Genomic_DNA"/>
</dbReference>
<keyword evidence="3" id="KW-0233">DNA recombination</keyword>
<protein>
    <submittedName>
        <fullName evidence="6">Site-specific integrase</fullName>
    </submittedName>
</protein>
<keyword evidence="8" id="KW-1185">Reference proteome</keyword>
<dbReference type="PROSITE" id="PS50206">
    <property type="entry name" value="RHODANESE_3"/>
    <property type="match status" value="1"/>
</dbReference>
<dbReference type="Gene3D" id="1.10.150.130">
    <property type="match status" value="1"/>
</dbReference>
<name>A0A6G7XIW7_9MICO</name>
<dbReference type="SUPFAM" id="SSF56349">
    <property type="entry name" value="DNA breaking-rejoining enzymes"/>
    <property type="match status" value="1"/>
</dbReference>
<feature type="domain" description="Rhodanese" evidence="4">
    <location>
        <begin position="43"/>
        <end position="81"/>
    </location>
</feature>
<dbReference type="PANTHER" id="PTHR30349">
    <property type="entry name" value="PHAGE INTEGRASE-RELATED"/>
    <property type="match status" value="1"/>
</dbReference>
<dbReference type="CDD" id="cd01189">
    <property type="entry name" value="INT_ICEBs1_C_like"/>
    <property type="match status" value="1"/>
</dbReference>
<feature type="domain" description="Tyr recombinase" evidence="5">
    <location>
        <begin position="180"/>
        <end position="369"/>
    </location>
</feature>
<organism evidence="6 8">
    <name type="scientific">Leucobacter viscericola</name>
    <dbReference type="NCBI Taxonomy" id="2714935"/>
    <lineage>
        <taxon>Bacteria</taxon>
        <taxon>Bacillati</taxon>
        <taxon>Actinomycetota</taxon>
        <taxon>Actinomycetes</taxon>
        <taxon>Micrococcales</taxon>
        <taxon>Microbacteriaceae</taxon>
        <taxon>Leucobacter</taxon>
    </lineage>
</organism>
<dbReference type="Pfam" id="PF00589">
    <property type="entry name" value="Phage_integrase"/>
    <property type="match status" value="1"/>
</dbReference>
<dbReference type="KEGG" id="lvi:G7068_15830"/>
<evidence type="ECO:0000313" key="8">
    <source>
        <dbReference type="Proteomes" id="UP000502677"/>
    </source>
</evidence>
<evidence type="ECO:0000256" key="3">
    <source>
        <dbReference type="ARBA" id="ARBA00023172"/>
    </source>
</evidence>
<dbReference type="InterPro" id="IPR001763">
    <property type="entry name" value="Rhodanese-like_dom"/>
</dbReference>
<dbReference type="Proteomes" id="UP000502677">
    <property type="component" value="Chromosome"/>
</dbReference>
<dbReference type="PANTHER" id="PTHR30349:SF64">
    <property type="entry name" value="PROPHAGE INTEGRASE INTD-RELATED"/>
    <property type="match status" value="1"/>
</dbReference>
<evidence type="ECO:0000259" key="5">
    <source>
        <dbReference type="PROSITE" id="PS51898"/>
    </source>
</evidence>
<sequence length="381" mass="42037">MASIQPRTNKDGTISFRVMFRIDGRQAQESFLTAETAEQFCGVIDRIGGRAARELRMAQEMGSEQAPLLSEWVREYLDPESGLLSGVTAGTRDNYRMIAERSFLPRLGDFPVDLVDEDAVRAWLNWQIEQPTVKYPDRTISAKSVKNYHALLSGALGAAAKRGIVARNVAYGLTLPKGFRPPICFLTEGEFACVYRATLEWYKPLMLTLASTGLRFGEATALTWADLVMVNGEWCFDVNKAWKQGERGQRRVLGPPKSGAGVRLVSVSVEVVQALGTPGKSHELIFKTREGAVVSAGTFAKYGLKRAVRISGISKDPRNHDLRHSHASWLIAKGVPLPYIQRRLGHENIDTTVRVYGHLMPDALNATREAAADAIKLALLG</sequence>
<gene>
    <name evidence="6" type="ORF">G7068_15830</name>
    <name evidence="7" type="ORF">G7068_16190</name>
</gene>
<dbReference type="GO" id="GO:0003677">
    <property type="term" value="F:DNA binding"/>
    <property type="evidence" value="ECO:0007669"/>
    <property type="project" value="UniProtKB-KW"/>
</dbReference>
<evidence type="ECO:0000256" key="2">
    <source>
        <dbReference type="ARBA" id="ARBA00023125"/>
    </source>
</evidence>
<dbReference type="Gene3D" id="1.10.443.10">
    <property type="entry name" value="Intergrase catalytic core"/>
    <property type="match status" value="1"/>
</dbReference>
<dbReference type="GO" id="GO:0015074">
    <property type="term" value="P:DNA integration"/>
    <property type="evidence" value="ECO:0007669"/>
    <property type="project" value="InterPro"/>
</dbReference>
<dbReference type="InterPro" id="IPR011010">
    <property type="entry name" value="DNA_brk_join_enz"/>
</dbReference>
<dbReference type="GO" id="GO:0006310">
    <property type="term" value="P:DNA recombination"/>
    <property type="evidence" value="ECO:0007669"/>
    <property type="project" value="UniProtKB-KW"/>
</dbReference>
<keyword evidence="2" id="KW-0238">DNA-binding</keyword>
<dbReference type="InterPro" id="IPR013762">
    <property type="entry name" value="Integrase-like_cat_sf"/>
</dbReference>
<dbReference type="EMBL" id="CP049863">
    <property type="protein sequence ID" value="QIK64515.1"/>
    <property type="molecule type" value="Genomic_DNA"/>
</dbReference>
<dbReference type="InterPro" id="IPR050090">
    <property type="entry name" value="Tyrosine_recombinase_XerCD"/>
</dbReference>